<dbReference type="HOGENOM" id="CLU_2627158_0_0_1"/>
<dbReference type="PaxDb" id="55529-EKX51933"/>
<dbReference type="SUPFAM" id="SSF103473">
    <property type="entry name" value="MFS general substrate transporter"/>
    <property type="match status" value="1"/>
</dbReference>
<organism evidence="1">
    <name type="scientific">Guillardia theta (strain CCMP2712)</name>
    <name type="common">Cryptophyte</name>
    <dbReference type="NCBI Taxonomy" id="905079"/>
    <lineage>
        <taxon>Eukaryota</taxon>
        <taxon>Cryptophyceae</taxon>
        <taxon>Pyrenomonadales</taxon>
        <taxon>Geminigeraceae</taxon>
        <taxon>Guillardia</taxon>
    </lineage>
</organism>
<dbReference type="EMBL" id="JH992974">
    <property type="protein sequence ID" value="EKX51933.1"/>
    <property type="molecule type" value="Genomic_DNA"/>
</dbReference>
<dbReference type="OrthoDB" id="440553at2759"/>
<sequence length="78" mass="8033">MLTKSASRDNTATVIGLGHASRAACGIIAPTIGGFIMQQAGARGVGLSCLGSMGLALSYWQLSSKHLTWGAKKGEKEL</sequence>
<dbReference type="RefSeq" id="XP_005838913.1">
    <property type="nucleotide sequence ID" value="XM_005838856.1"/>
</dbReference>
<evidence type="ECO:0000313" key="3">
    <source>
        <dbReference type="Proteomes" id="UP000011087"/>
    </source>
</evidence>
<proteinExistence type="predicted"/>
<protein>
    <recommendedName>
        <fullName evidence="4">Major facilitator superfamily (MFS) profile domain-containing protein</fullName>
    </recommendedName>
</protein>
<reference evidence="2" key="3">
    <citation type="submission" date="2016-03" db="UniProtKB">
        <authorList>
            <consortium name="EnsemblProtists"/>
        </authorList>
    </citation>
    <scope>IDENTIFICATION</scope>
</reference>
<dbReference type="EnsemblProtists" id="EKX51933">
    <property type="protein sequence ID" value="EKX51933"/>
    <property type="gene ID" value="GUITHDRAFT_102544"/>
</dbReference>
<keyword evidence="3" id="KW-1185">Reference proteome</keyword>
<evidence type="ECO:0000313" key="1">
    <source>
        <dbReference type="EMBL" id="EKX51933.1"/>
    </source>
</evidence>
<dbReference type="GeneID" id="17308504"/>
<dbReference type="KEGG" id="gtt:GUITHDRAFT_102544"/>
<reference evidence="3" key="2">
    <citation type="submission" date="2012-11" db="EMBL/GenBank/DDBJ databases">
        <authorList>
            <person name="Kuo A."/>
            <person name="Curtis B.A."/>
            <person name="Tanifuji G."/>
            <person name="Burki F."/>
            <person name="Gruber A."/>
            <person name="Irimia M."/>
            <person name="Maruyama S."/>
            <person name="Arias M.C."/>
            <person name="Ball S.G."/>
            <person name="Gile G.H."/>
            <person name="Hirakawa Y."/>
            <person name="Hopkins J.F."/>
            <person name="Rensing S.A."/>
            <person name="Schmutz J."/>
            <person name="Symeonidi A."/>
            <person name="Elias M."/>
            <person name="Eveleigh R.J."/>
            <person name="Herman E.K."/>
            <person name="Klute M.J."/>
            <person name="Nakayama T."/>
            <person name="Obornik M."/>
            <person name="Reyes-Prieto A."/>
            <person name="Armbrust E.V."/>
            <person name="Aves S.J."/>
            <person name="Beiko R.G."/>
            <person name="Coutinho P."/>
            <person name="Dacks J.B."/>
            <person name="Durnford D.G."/>
            <person name="Fast N.M."/>
            <person name="Green B.R."/>
            <person name="Grisdale C."/>
            <person name="Hempe F."/>
            <person name="Henrissat B."/>
            <person name="Hoppner M.P."/>
            <person name="Ishida K.-I."/>
            <person name="Kim E."/>
            <person name="Koreny L."/>
            <person name="Kroth P.G."/>
            <person name="Liu Y."/>
            <person name="Malik S.-B."/>
            <person name="Maier U.G."/>
            <person name="McRose D."/>
            <person name="Mock T."/>
            <person name="Neilson J.A."/>
            <person name="Onodera N.T."/>
            <person name="Poole A.M."/>
            <person name="Pritham E.J."/>
            <person name="Richards T.A."/>
            <person name="Rocap G."/>
            <person name="Roy S.W."/>
            <person name="Sarai C."/>
            <person name="Schaack S."/>
            <person name="Shirato S."/>
            <person name="Slamovits C.H."/>
            <person name="Spencer D.F."/>
            <person name="Suzuki S."/>
            <person name="Worden A.Z."/>
            <person name="Zauner S."/>
            <person name="Barry K."/>
            <person name="Bell C."/>
            <person name="Bharti A.K."/>
            <person name="Crow J.A."/>
            <person name="Grimwood J."/>
            <person name="Kramer R."/>
            <person name="Lindquist E."/>
            <person name="Lucas S."/>
            <person name="Salamov A."/>
            <person name="McFadden G.I."/>
            <person name="Lane C.E."/>
            <person name="Keeling P.J."/>
            <person name="Gray M.W."/>
            <person name="Grigoriev I.V."/>
            <person name="Archibald J.M."/>
        </authorList>
    </citation>
    <scope>NUCLEOTIDE SEQUENCE</scope>
    <source>
        <strain evidence="3">CCMP2712</strain>
    </source>
</reference>
<reference evidence="1 3" key="1">
    <citation type="journal article" date="2012" name="Nature">
        <title>Algal genomes reveal evolutionary mosaicism and the fate of nucleomorphs.</title>
        <authorList>
            <consortium name="DOE Joint Genome Institute"/>
            <person name="Curtis B.A."/>
            <person name="Tanifuji G."/>
            <person name="Burki F."/>
            <person name="Gruber A."/>
            <person name="Irimia M."/>
            <person name="Maruyama S."/>
            <person name="Arias M.C."/>
            <person name="Ball S.G."/>
            <person name="Gile G.H."/>
            <person name="Hirakawa Y."/>
            <person name="Hopkins J.F."/>
            <person name="Kuo A."/>
            <person name="Rensing S.A."/>
            <person name="Schmutz J."/>
            <person name="Symeonidi A."/>
            <person name="Elias M."/>
            <person name="Eveleigh R.J."/>
            <person name="Herman E.K."/>
            <person name="Klute M.J."/>
            <person name="Nakayama T."/>
            <person name="Obornik M."/>
            <person name="Reyes-Prieto A."/>
            <person name="Armbrust E.V."/>
            <person name="Aves S.J."/>
            <person name="Beiko R.G."/>
            <person name="Coutinho P."/>
            <person name="Dacks J.B."/>
            <person name="Durnford D.G."/>
            <person name="Fast N.M."/>
            <person name="Green B.R."/>
            <person name="Grisdale C.J."/>
            <person name="Hempel F."/>
            <person name="Henrissat B."/>
            <person name="Hoppner M.P."/>
            <person name="Ishida K."/>
            <person name="Kim E."/>
            <person name="Koreny L."/>
            <person name="Kroth P.G."/>
            <person name="Liu Y."/>
            <person name="Malik S.B."/>
            <person name="Maier U.G."/>
            <person name="McRose D."/>
            <person name="Mock T."/>
            <person name="Neilson J.A."/>
            <person name="Onodera N.T."/>
            <person name="Poole A.M."/>
            <person name="Pritham E.J."/>
            <person name="Richards T.A."/>
            <person name="Rocap G."/>
            <person name="Roy S.W."/>
            <person name="Sarai C."/>
            <person name="Schaack S."/>
            <person name="Shirato S."/>
            <person name="Slamovits C.H."/>
            <person name="Spencer D.F."/>
            <person name="Suzuki S."/>
            <person name="Worden A.Z."/>
            <person name="Zauner S."/>
            <person name="Barry K."/>
            <person name="Bell C."/>
            <person name="Bharti A.K."/>
            <person name="Crow J.A."/>
            <person name="Grimwood J."/>
            <person name="Kramer R."/>
            <person name="Lindquist E."/>
            <person name="Lucas S."/>
            <person name="Salamov A."/>
            <person name="McFadden G.I."/>
            <person name="Lane C.E."/>
            <person name="Keeling P.J."/>
            <person name="Gray M.W."/>
            <person name="Grigoriev I.V."/>
            <person name="Archibald J.M."/>
        </authorList>
    </citation>
    <scope>NUCLEOTIDE SEQUENCE</scope>
    <source>
        <strain evidence="1 3">CCMP2712</strain>
    </source>
</reference>
<dbReference type="InterPro" id="IPR036259">
    <property type="entry name" value="MFS_trans_sf"/>
</dbReference>
<accession>L1JV23</accession>
<gene>
    <name evidence="1" type="ORF">GUITHDRAFT_102544</name>
</gene>
<evidence type="ECO:0000313" key="2">
    <source>
        <dbReference type="EnsemblProtists" id="EKX51933"/>
    </source>
</evidence>
<dbReference type="Proteomes" id="UP000011087">
    <property type="component" value="Unassembled WGS sequence"/>
</dbReference>
<name>L1JV23_GUITC</name>
<dbReference type="AlphaFoldDB" id="L1JV23"/>
<evidence type="ECO:0008006" key="4">
    <source>
        <dbReference type="Google" id="ProtNLM"/>
    </source>
</evidence>